<name>A0A9D2L1J9_9FIRM</name>
<accession>A0A9D2L1J9</accession>
<dbReference type="EMBL" id="DWYY01000113">
    <property type="protein sequence ID" value="HJA93495.1"/>
    <property type="molecule type" value="Genomic_DNA"/>
</dbReference>
<reference evidence="2" key="2">
    <citation type="submission" date="2021-04" db="EMBL/GenBank/DDBJ databases">
        <authorList>
            <person name="Gilroy R."/>
        </authorList>
    </citation>
    <scope>NUCLEOTIDE SEQUENCE</scope>
    <source>
        <strain evidence="2">CHK179-7159</strain>
    </source>
</reference>
<gene>
    <name evidence="2" type="ORF">H9717_10350</name>
</gene>
<evidence type="ECO:0000259" key="1">
    <source>
        <dbReference type="Pfam" id="PF13472"/>
    </source>
</evidence>
<organism evidence="2 3">
    <name type="scientific">Candidatus Eisenbergiella merdipullorum</name>
    <dbReference type="NCBI Taxonomy" id="2838553"/>
    <lineage>
        <taxon>Bacteria</taxon>
        <taxon>Bacillati</taxon>
        <taxon>Bacillota</taxon>
        <taxon>Clostridia</taxon>
        <taxon>Lachnospirales</taxon>
        <taxon>Lachnospiraceae</taxon>
        <taxon>Eisenbergiella</taxon>
    </lineage>
</organism>
<proteinExistence type="predicted"/>
<dbReference type="InterPro" id="IPR036514">
    <property type="entry name" value="SGNH_hydro_sf"/>
</dbReference>
<comment type="caution">
    <text evidence="2">The sequence shown here is derived from an EMBL/GenBank/DDBJ whole genome shotgun (WGS) entry which is preliminary data.</text>
</comment>
<evidence type="ECO:0000313" key="3">
    <source>
        <dbReference type="Proteomes" id="UP000886858"/>
    </source>
</evidence>
<dbReference type="InterPro" id="IPR013830">
    <property type="entry name" value="SGNH_hydro"/>
</dbReference>
<feature type="domain" description="SGNH hydrolase-type esterase" evidence="1">
    <location>
        <begin position="63"/>
        <end position="182"/>
    </location>
</feature>
<dbReference type="CDD" id="cd00229">
    <property type="entry name" value="SGNH_hydrolase"/>
    <property type="match status" value="1"/>
</dbReference>
<evidence type="ECO:0000313" key="2">
    <source>
        <dbReference type="EMBL" id="HJA93495.1"/>
    </source>
</evidence>
<dbReference type="SUPFAM" id="SSF52266">
    <property type="entry name" value="SGNH hydrolase"/>
    <property type="match status" value="1"/>
</dbReference>
<dbReference type="AlphaFoldDB" id="A0A9D2L1J9"/>
<dbReference type="Gene3D" id="3.40.50.1110">
    <property type="entry name" value="SGNH hydrolase"/>
    <property type="match status" value="1"/>
</dbReference>
<reference evidence="2" key="1">
    <citation type="journal article" date="2021" name="PeerJ">
        <title>Extensive microbial diversity within the chicken gut microbiome revealed by metagenomics and culture.</title>
        <authorList>
            <person name="Gilroy R."/>
            <person name="Ravi A."/>
            <person name="Getino M."/>
            <person name="Pursley I."/>
            <person name="Horton D.L."/>
            <person name="Alikhan N.F."/>
            <person name="Baker D."/>
            <person name="Gharbi K."/>
            <person name="Hall N."/>
            <person name="Watson M."/>
            <person name="Adriaenssens E.M."/>
            <person name="Foster-Nyarko E."/>
            <person name="Jarju S."/>
            <person name="Secka A."/>
            <person name="Antonio M."/>
            <person name="Oren A."/>
            <person name="Chaudhuri R.R."/>
            <person name="La Ragione R."/>
            <person name="Hildebrand F."/>
            <person name="Pallen M.J."/>
        </authorList>
    </citation>
    <scope>NUCLEOTIDE SEQUENCE</scope>
    <source>
        <strain evidence="2">CHK179-7159</strain>
    </source>
</reference>
<dbReference type="Proteomes" id="UP000886858">
    <property type="component" value="Unassembled WGS sequence"/>
</dbReference>
<keyword evidence="2" id="KW-0378">Hydrolase</keyword>
<dbReference type="GO" id="GO:0016787">
    <property type="term" value="F:hydrolase activity"/>
    <property type="evidence" value="ECO:0007669"/>
    <property type="project" value="UniProtKB-KW"/>
</dbReference>
<dbReference type="Pfam" id="PF13472">
    <property type="entry name" value="Lipase_GDSL_2"/>
    <property type="match status" value="1"/>
</dbReference>
<protein>
    <submittedName>
        <fullName evidence="2">SGNH/GDSL hydrolase family protein</fullName>
    </submittedName>
</protein>
<sequence length="202" mass="23554">MAITERLPKVLLIGDSIKIGYSPFVKEELKDTAQTVYLQENGRFSAFVLRMLYDCYHSPDIGTDVDLIYWNCGLWDVLRIMGDGPQTTIGDYQTYLKRIIKRMRKMYPDAKMIFALTTPVLEGESPNKEFIRYNKDIRDYNRAAQEIMSQAGIQTDDLYQITVGLPREYHSDWTHYTQEGYQYIARHVAETIKAELGKEKEE</sequence>